<organism evidence="1 2">
    <name type="scientific">Microvirga vignae</name>
    <dbReference type="NCBI Taxonomy" id="1225564"/>
    <lineage>
        <taxon>Bacteria</taxon>
        <taxon>Pseudomonadati</taxon>
        <taxon>Pseudomonadota</taxon>
        <taxon>Alphaproteobacteria</taxon>
        <taxon>Hyphomicrobiales</taxon>
        <taxon>Methylobacteriaceae</taxon>
        <taxon>Microvirga</taxon>
    </lineage>
</organism>
<name>A0A0H1R752_9HYPH</name>
<keyword evidence="2" id="KW-1185">Reference proteome</keyword>
<dbReference type="EMBL" id="LCYG01000072">
    <property type="protein sequence ID" value="KLK90666.1"/>
    <property type="molecule type" value="Genomic_DNA"/>
</dbReference>
<proteinExistence type="predicted"/>
<sequence length="61" mass="6943">MNETTNIVRLRQHDEIDDPLTDILRAGARKLLAQAIEIEAEAFLANMRDLKLPAVRRQNSS</sequence>
<protein>
    <recommendedName>
        <fullName evidence="3">Transposase</fullName>
    </recommendedName>
</protein>
<gene>
    <name evidence="1" type="ORF">AA309_24490</name>
</gene>
<evidence type="ECO:0008006" key="3">
    <source>
        <dbReference type="Google" id="ProtNLM"/>
    </source>
</evidence>
<reference evidence="1 2" key="1">
    <citation type="submission" date="2015-05" db="EMBL/GenBank/DDBJ databases">
        <title>Draft genome sequence of Microvirga vignae strain BR3299, a novel nitrogen fixing bacteria isolated from Brazil semi-aired region.</title>
        <authorList>
            <person name="Zilli J.E."/>
            <person name="Passos S.R."/>
            <person name="Leite J."/>
            <person name="Baldani J.I."/>
            <person name="Xavier G.R."/>
            <person name="Rumjaneck N.G."/>
            <person name="Simoes-Araujo J.L."/>
        </authorList>
    </citation>
    <scope>NUCLEOTIDE SEQUENCE [LARGE SCALE GENOMIC DNA]</scope>
    <source>
        <strain evidence="1 2">BR3299</strain>
    </source>
</reference>
<comment type="caution">
    <text evidence="1">The sequence shown here is derived from an EMBL/GenBank/DDBJ whole genome shotgun (WGS) entry which is preliminary data.</text>
</comment>
<accession>A0A0H1R752</accession>
<dbReference type="Proteomes" id="UP000035489">
    <property type="component" value="Unassembled WGS sequence"/>
</dbReference>
<dbReference type="PATRIC" id="fig|1225564.3.peg.6377"/>
<evidence type="ECO:0000313" key="1">
    <source>
        <dbReference type="EMBL" id="KLK90666.1"/>
    </source>
</evidence>
<dbReference type="AlphaFoldDB" id="A0A0H1R752"/>
<evidence type="ECO:0000313" key="2">
    <source>
        <dbReference type="Proteomes" id="UP000035489"/>
    </source>
</evidence>